<keyword evidence="2" id="KW-1185">Reference proteome</keyword>
<name>A0A7X5KN29_9FIRM</name>
<proteinExistence type="predicted"/>
<protein>
    <submittedName>
        <fullName evidence="1">Uncharacterized protein</fullName>
    </submittedName>
</protein>
<organism evidence="1 2">
    <name type="scientific">Anaerotalea alkaliphila</name>
    <dbReference type="NCBI Taxonomy" id="2662126"/>
    <lineage>
        <taxon>Bacteria</taxon>
        <taxon>Bacillati</taxon>
        <taxon>Bacillota</taxon>
        <taxon>Clostridia</taxon>
        <taxon>Eubacteriales</taxon>
        <taxon>Anaerotalea</taxon>
    </lineage>
</organism>
<dbReference type="EMBL" id="JAAEEH010000045">
    <property type="protein sequence ID" value="NDL68566.1"/>
    <property type="molecule type" value="Genomic_DNA"/>
</dbReference>
<dbReference type="SUPFAM" id="SSF55729">
    <property type="entry name" value="Acyl-CoA N-acyltransferases (Nat)"/>
    <property type="match status" value="1"/>
</dbReference>
<dbReference type="InterPro" id="IPR016181">
    <property type="entry name" value="Acyl_CoA_acyltransferase"/>
</dbReference>
<comment type="caution">
    <text evidence="1">The sequence shown here is derived from an EMBL/GenBank/DDBJ whole genome shotgun (WGS) entry which is preliminary data.</text>
</comment>
<dbReference type="Proteomes" id="UP000461585">
    <property type="component" value="Unassembled WGS sequence"/>
</dbReference>
<sequence>MRGPSEADRGFAVELAGPSDGKALLALYEDGAFPGGISVLFTRRPDAWFSLAREGEVEVVVVRDLGTGRIAAMGACILRPAWINGQVGRTGYLTGLKSLGEYRGRVPLGPRAYRLLYEATRERVDVYYTTILEENLAARRMLEKPRRNMPAYRELGGYTVHCLATGGFGGFPGLCGLRGFRPWDDKKGMVLTGGSWEELWSLYGPRAPEWNFSQTGRPWGVEESDIRLLRDGSGQPVAGCVLWNQAAVKQHIPMEYRGVYRLLRHLPLELAGYPRLPAPGVPAREAGFALLCSREGDPESLALLVEKTAREAAGHDYLLLGLFQDHPLAPHLEKFRGIRYRSRLYTVHWDGEGILPDGRPVGLDVGLL</sequence>
<dbReference type="AlphaFoldDB" id="A0A7X5KN29"/>
<reference evidence="1 2" key="1">
    <citation type="submission" date="2020-01" db="EMBL/GenBank/DDBJ databases">
        <title>Anaeroalcalibacter tamaniensis gen. nov., sp. nov., moderately halophilic strictly anaerobic fermenter bacterium from mud volcano of Taman peninsula.</title>
        <authorList>
            <person name="Frolova A."/>
            <person name="Merkel A.Y."/>
            <person name="Slobodkin A.I."/>
        </authorList>
    </citation>
    <scope>NUCLEOTIDE SEQUENCE [LARGE SCALE GENOMIC DNA]</scope>
    <source>
        <strain evidence="1 2">F-3ap</strain>
    </source>
</reference>
<accession>A0A7X5KN29</accession>
<dbReference type="RefSeq" id="WP_162371288.1">
    <property type="nucleotide sequence ID" value="NZ_JAAEEH010000045.1"/>
</dbReference>
<gene>
    <name evidence="1" type="ORF">GXN74_12545</name>
</gene>
<evidence type="ECO:0000313" key="2">
    <source>
        <dbReference type="Proteomes" id="UP000461585"/>
    </source>
</evidence>
<evidence type="ECO:0000313" key="1">
    <source>
        <dbReference type="EMBL" id="NDL68566.1"/>
    </source>
</evidence>